<dbReference type="GO" id="GO:0003677">
    <property type="term" value="F:DNA binding"/>
    <property type="evidence" value="ECO:0007669"/>
    <property type="project" value="UniProtKB-KW"/>
</dbReference>
<gene>
    <name evidence="6" type="ORF">SAMN02745906_0531</name>
</gene>
<keyword evidence="2 6" id="KW-0238">DNA-binding</keyword>
<dbReference type="PROSITE" id="PS51464">
    <property type="entry name" value="SIS"/>
    <property type="match status" value="1"/>
</dbReference>
<dbReference type="InterPro" id="IPR009057">
    <property type="entry name" value="Homeodomain-like_sf"/>
</dbReference>
<dbReference type="InterPro" id="IPR046348">
    <property type="entry name" value="SIS_dom_sf"/>
</dbReference>
<evidence type="ECO:0000256" key="3">
    <source>
        <dbReference type="ARBA" id="ARBA00023163"/>
    </source>
</evidence>
<dbReference type="PROSITE" id="PS51071">
    <property type="entry name" value="HTH_RPIR"/>
    <property type="match status" value="1"/>
</dbReference>
<dbReference type="PANTHER" id="PTHR30514">
    <property type="entry name" value="GLUCOKINASE"/>
    <property type="match status" value="1"/>
</dbReference>
<organism evidence="6 7">
    <name type="scientific">Lacrimispora sphenoides JCM 1415</name>
    <dbReference type="NCBI Taxonomy" id="1297793"/>
    <lineage>
        <taxon>Bacteria</taxon>
        <taxon>Bacillati</taxon>
        <taxon>Bacillota</taxon>
        <taxon>Clostridia</taxon>
        <taxon>Lachnospirales</taxon>
        <taxon>Lachnospiraceae</taxon>
        <taxon>Lacrimispora</taxon>
    </lineage>
</organism>
<dbReference type="InterPro" id="IPR035472">
    <property type="entry name" value="RpiR-like_SIS"/>
</dbReference>
<keyword evidence="3" id="KW-0804">Transcription</keyword>
<proteinExistence type="predicted"/>
<dbReference type="PANTHER" id="PTHR30514:SF1">
    <property type="entry name" value="HTH-TYPE TRANSCRIPTIONAL REGULATOR HEXR-RELATED"/>
    <property type="match status" value="1"/>
</dbReference>
<evidence type="ECO:0000259" key="4">
    <source>
        <dbReference type="PROSITE" id="PS51071"/>
    </source>
</evidence>
<reference evidence="6 7" key="1">
    <citation type="submission" date="2016-10" db="EMBL/GenBank/DDBJ databases">
        <authorList>
            <person name="Varghese N."/>
            <person name="Submissions S."/>
        </authorList>
    </citation>
    <scope>NUCLEOTIDE SEQUENCE [LARGE SCALE GENOMIC DNA]</scope>
    <source>
        <strain evidence="6 7">ATCC 19403</strain>
    </source>
</reference>
<keyword evidence="1" id="KW-0805">Transcription regulation</keyword>
<evidence type="ECO:0000256" key="1">
    <source>
        <dbReference type="ARBA" id="ARBA00023015"/>
    </source>
</evidence>
<dbReference type="Gene3D" id="1.10.10.10">
    <property type="entry name" value="Winged helix-like DNA-binding domain superfamily/Winged helix DNA-binding domain"/>
    <property type="match status" value="1"/>
</dbReference>
<dbReference type="Gene3D" id="3.40.50.10490">
    <property type="entry name" value="Glucose-6-phosphate isomerase like protein, domain 1"/>
    <property type="match status" value="1"/>
</dbReference>
<dbReference type="InterPro" id="IPR000281">
    <property type="entry name" value="HTH_RpiR"/>
</dbReference>
<dbReference type="EMBL" id="LT630003">
    <property type="protein sequence ID" value="SET58815.1"/>
    <property type="molecule type" value="Genomic_DNA"/>
</dbReference>
<evidence type="ECO:0000313" key="6">
    <source>
        <dbReference type="EMBL" id="SET58815.1"/>
    </source>
</evidence>
<dbReference type="SUPFAM" id="SSF53697">
    <property type="entry name" value="SIS domain"/>
    <property type="match status" value="1"/>
</dbReference>
<protein>
    <submittedName>
        <fullName evidence="6">DNA-binding transcriptional regulator, MurR/RpiR family, contains HTH and SIS domains</fullName>
    </submittedName>
</protein>
<accession>A0ABY1C2Z6</accession>
<dbReference type="SUPFAM" id="SSF46689">
    <property type="entry name" value="Homeodomain-like"/>
    <property type="match status" value="1"/>
</dbReference>
<keyword evidence="7" id="KW-1185">Reference proteome</keyword>
<evidence type="ECO:0000313" key="7">
    <source>
        <dbReference type="Proteomes" id="UP000198970"/>
    </source>
</evidence>
<name>A0ABY1C2Z6_9FIRM</name>
<dbReference type="RefSeq" id="WP_100041490.1">
    <property type="nucleotide sequence ID" value="NZ_LT630003.1"/>
</dbReference>
<dbReference type="Pfam" id="PF01418">
    <property type="entry name" value="HTH_6"/>
    <property type="match status" value="1"/>
</dbReference>
<dbReference type="Proteomes" id="UP000198970">
    <property type="component" value="Chromosome I"/>
</dbReference>
<dbReference type="InterPro" id="IPR036388">
    <property type="entry name" value="WH-like_DNA-bd_sf"/>
</dbReference>
<dbReference type="InterPro" id="IPR047640">
    <property type="entry name" value="RpiR-like"/>
</dbReference>
<feature type="domain" description="HTH rpiR-type" evidence="4">
    <location>
        <begin position="1"/>
        <end position="75"/>
    </location>
</feature>
<evidence type="ECO:0000256" key="2">
    <source>
        <dbReference type="ARBA" id="ARBA00023125"/>
    </source>
</evidence>
<dbReference type="InterPro" id="IPR001347">
    <property type="entry name" value="SIS_dom"/>
</dbReference>
<feature type="domain" description="SIS" evidence="5">
    <location>
        <begin position="106"/>
        <end position="248"/>
    </location>
</feature>
<dbReference type="CDD" id="cd05013">
    <property type="entry name" value="SIS_RpiR"/>
    <property type="match status" value="1"/>
</dbReference>
<evidence type="ECO:0000259" key="5">
    <source>
        <dbReference type="PROSITE" id="PS51464"/>
    </source>
</evidence>
<dbReference type="Pfam" id="PF01380">
    <property type="entry name" value="SIS"/>
    <property type="match status" value="1"/>
</dbReference>
<sequence>MMMFSNQVLNQFSELDYEVYNFILKNSEKIPYMTIREFANEAHVSTTTITRFCRKLNCNGFSEFKIRFKMEQESTKSIKQKFDSSSILDFFQRIETESFHKQLKSIANIIAEKKQIIFLGIGNSGIIAEYASRYFCNIGIFATGINNPMFPINLEFPKESIIIILSVEGETDILIENSEIIKQCNSTVVSITNSKNSTLARISDYNISYYIQGERTDYKKMKVDITSQIPAVYIVEALAKLAVQKKQGFVN</sequence>